<gene>
    <name evidence="1" type="ORF">HCUR_01581</name>
</gene>
<organism evidence="1 2">
    <name type="scientific">Holospora curviuscula</name>
    <dbReference type="NCBI Taxonomy" id="1082868"/>
    <lineage>
        <taxon>Bacteria</taxon>
        <taxon>Pseudomonadati</taxon>
        <taxon>Pseudomonadota</taxon>
        <taxon>Alphaproteobacteria</taxon>
        <taxon>Holosporales</taxon>
        <taxon>Holosporaceae</taxon>
        <taxon>Holospora</taxon>
    </lineage>
</organism>
<reference evidence="1 2" key="1">
    <citation type="submission" date="2017-11" db="EMBL/GenBank/DDBJ databases">
        <title>Comparative genomic analysis of Holospora spp., intranuclear symbionts of paramecia.</title>
        <authorList>
            <person name="Garushyants S.K."/>
            <person name="Beliavskaya A."/>
            <person name="Malko D.B."/>
            <person name="Logacheva M.D."/>
            <person name="Rautian M.S."/>
            <person name="Gelfand M.S."/>
        </authorList>
    </citation>
    <scope>NUCLEOTIDE SEQUENCE [LARGE SCALE GENOMIC DNA]</scope>
    <source>
        <strain evidence="2">02AZ16</strain>
    </source>
</reference>
<sequence length="79" mass="9040">MVYASSKKLHKSTIQYSIDLKEKVINCIKAINSPKKASIGFGIKKMLINRQYECKNNERHSLQKLPIGAKSLEPECYIQ</sequence>
<evidence type="ECO:0000313" key="1">
    <source>
        <dbReference type="EMBL" id="PPE02983.1"/>
    </source>
</evidence>
<protein>
    <recommendedName>
        <fullName evidence="3">Transposase</fullName>
    </recommendedName>
</protein>
<keyword evidence="2" id="KW-1185">Reference proteome</keyword>
<accession>A0A2S5R6S3</accession>
<evidence type="ECO:0008006" key="3">
    <source>
        <dbReference type="Google" id="ProtNLM"/>
    </source>
</evidence>
<evidence type="ECO:0000313" key="2">
    <source>
        <dbReference type="Proteomes" id="UP000239425"/>
    </source>
</evidence>
<dbReference type="Proteomes" id="UP000239425">
    <property type="component" value="Unassembled WGS sequence"/>
</dbReference>
<dbReference type="AlphaFoldDB" id="A0A2S5R6S3"/>
<comment type="caution">
    <text evidence="1">The sequence shown here is derived from an EMBL/GenBank/DDBJ whole genome shotgun (WGS) entry which is preliminary data.</text>
</comment>
<proteinExistence type="predicted"/>
<dbReference type="EMBL" id="PHHC01000150">
    <property type="protein sequence ID" value="PPE02983.1"/>
    <property type="molecule type" value="Genomic_DNA"/>
</dbReference>
<name>A0A2S5R6S3_9PROT</name>